<comment type="catalytic activity">
    <reaction evidence="16">
        <text>glutathione(out) + ATP + H2O = glutathione(in) + ADP + phosphate + H(+)</text>
        <dbReference type="Rhea" id="RHEA:29791"/>
        <dbReference type="ChEBI" id="CHEBI:15377"/>
        <dbReference type="ChEBI" id="CHEBI:15378"/>
        <dbReference type="ChEBI" id="CHEBI:30616"/>
        <dbReference type="ChEBI" id="CHEBI:43474"/>
        <dbReference type="ChEBI" id="CHEBI:57925"/>
        <dbReference type="ChEBI" id="CHEBI:456216"/>
        <dbReference type="EC" id="7.4.2.10"/>
    </reaction>
</comment>
<proteinExistence type="inferred from homology"/>
<dbReference type="PROSITE" id="PS50893">
    <property type="entry name" value="ABC_TRANSPORTER_2"/>
    <property type="match status" value="2"/>
</dbReference>
<dbReference type="OrthoDB" id="9802264at2"/>
<sequence length="568" mass="60920">MTDASGDFGRTDAPVLSVDGLTVDALTERGAKRVLDAVSFDLGAGETLCLAGESGSGKSVTSLSVMRLLPRASLRIVSGSIRLGDRDLTGLSERTMREVRGRDVAMIFQEPMTSLNPVMTVGKQLLEPILIHQGGDEASARAQALRMLEAVQITEPVRRLGQYPHELSGGMRQRVMIAMALSCRPKVLIADEPTTALDVTVQAQILKLMRELKGEFGTSIILITHDMGVVAEMADRVAVMKDGRLVEIGSAVDVFERPAQSYTRELIAAVPRIGARAGTDGPPVVTAAAKAAPAAEKSLEPVLAVQNLTVAYGARAGLFGRKAGQTAVDGVSFELRAGRTLGLVGESGSGKSTTGKAVLGLIPYQGYVAIGGEELMDFSVKAMRPVRRLAQMIFQDPYASLDSRMTVGAAIAEPMAIHGIGDRVDRADRVAELLRRVGLTPDVASRYPHEFSGGQRQRICIARALSLKPKLIVADESVAALDVSVRAKVLDLMLELQETEGLAYLFISHDMAVIERMSHDVAVMNGGRIVEYGSRRAVFENSEQDYTRRLIAAVPIPDPTRRRLAMAG</sequence>
<evidence type="ECO:0000256" key="7">
    <source>
        <dbReference type="ARBA" id="ARBA00022741"/>
    </source>
</evidence>
<dbReference type="AlphaFoldDB" id="A0A2G9WR31"/>
<dbReference type="InterPro" id="IPR003439">
    <property type="entry name" value="ABC_transporter-like_ATP-bd"/>
</dbReference>
<dbReference type="GO" id="GO:0055085">
    <property type="term" value="P:transmembrane transport"/>
    <property type="evidence" value="ECO:0007669"/>
    <property type="project" value="UniProtKB-ARBA"/>
</dbReference>
<dbReference type="Pfam" id="PF00005">
    <property type="entry name" value="ABC_tran"/>
    <property type="match status" value="2"/>
</dbReference>
<feature type="domain" description="ABC transporter" evidence="17">
    <location>
        <begin position="303"/>
        <end position="551"/>
    </location>
</feature>
<comment type="caution">
    <text evidence="18">The sequence shown here is derived from an EMBL/GenBank/DDBJ whole genome shotgun (WGS) entry which is preliminary data.</text>
</comment>
<evidence type="ECO:0000259" key="17">
    <source>
        <dbReference type="PROSITE" id="PS50893"/>
    </source>
</evidence>
<dbReference type="PANTHER" id="PTHR43776:SF15">
    <property type="entry name" value="GLUTATHIONE IMPORT ATP-BINDING PROTEIN GSIA"/>
    <property type="match status" value="1"/>
</dbReference>
<dbReference type="SUPFAM" id="SSF52540">
    <property type="entry name" value="P-loop containing nucleoside triphosphate hydrolases"/>
    <property type="match status" value="2"/>
</dbReference>
<keyword evidence="5" id="KW-0997">Cell inner membrane</keyword>
<keyword evidence="19" id="KW-1185">Reference proteome</keyword>
<keyword evidence="3" id="KW-0813">Transport</keyword>
<evidence type="ECO:0000313" key="19">
    <source>
        <dbReference type="Proteomes" id="UP000231070"/>
    </source>
</evidence>
<dbReference type="EMBL" id="NQVN01000020">
    <property type="protein sequence ID" value="PIO97181.1"/>
    <property type="molecule type" value="Genomic_DNA"/>
</dbReference>
<dbReference type="Pfam" id="PF08352">
    <property type="entry name" value="oligo_HPY"/>
    <property type="match status" value="2"/>
</dbReference>
<dbReference type="GO" id="GO:0015833">
    <property type="term" value="P:peptide transport"/>
    <property type="evidence" value="ECO:0007669"/>
    <property type="project" value="InterPro"/>
</dbReference>
<dbReference type="InterPro" id="IPR050319">
    <property type="entry name" value="ABC_transp_ATP-bind"/>
</dbReference>
<feature type="domain" description="ABC transporter" evidence="17">
    <location>
        <begin position="16"/>
        <end position="267"/>
    </location>
</feature>
<reference evidence="18 19" key="1">
    <citation type="submission" date="2017-08" db="EMBL/GenBank/DDBJ databases">
        <title>Pleomorphomonas carboxidotrophicus sp. nov., a new mesophilic hydrogenogenic carboxidotroph.</title>
        <authorList>
            <person name="Esquivel-Elizondo S."/>
            <person name="Krajmalnik-Brown R."/>
            <person name="Maldonado J."/>
        </authorList>
    </citation>
    <scope>NUCLEOTIDE SEQUENCE [LARGE SCALE GENOMIC DNA]</scope>
    <source>
        <strain evidence="18 19">SVCO-16</strain>
    </source>
</reference>
<comment type="function">
    <text evidence="12">Part of the ABC transporter complex GsiABCD involved in glutathione import. Responsible for energy coupling to the transport system.</text>
</comment>
<evidence type="ECO:0000256" key="2">
    <source>
        <dbReference type="ARBA" id="ARBA00011469"/>
    </source>
</evidence>
<dbReference type="InterPro" id="IPR027417">
    <property type="entry name" value="P-loop_NTPase"/>
</dbReference>
<dbReference type="Proteomes" id="UP000231070">
    <property type="component" value="Unassembled WGS sequence"/>
</dbReference>
<evidence type="ECO:0000256" key="10">
    <source>
        <dbReference type="ARBA" id="ARBA00022967"/>
    </source>
</evidence>
<dbReference type="CDD" id="cd03257">
    <property type="entry name" value="ABC_NikE_OppD_transporters"/>
    <property type="match status" value="2"/>
</dbReference>
<evidence type="ECO:0000256" key="5">
    <source>
        <dbReference type="ARBA" id="ARBA00022519"/>
    </source>
</evidence>
<comment type="subcellular location">
    <subcellularLocation>
        <location evidence="1">Cell inner membrane</location>
        <topology evidence="1">Peripheral membrane protein</topology>
    </subcellularLocation>
</comment>
<dbReference type="RefSeq" id="WP_100082532.1">
    <property type="nucleotide sequence ID" value="NZ_NQVN01000020.1"/>
</dbReference>
<keyword evidence="7" id="KW-0547">Nucleotide-binding</keyword>
<evidence type="ECO:0000256" key="12">
    <source>
        <dbReference type="ARBA" id="ARBA00037530"/>
    </source>
</evidence>
<evidence type="ECO:0000256" key="6">
    <source>
        <dbReference type="ARBA" id="ARBA00022737"/>
    </source>
</evidence>
<dbReference type="PANTHER" id="PTHR43776">
    <property type="entry name" value="TRANSPORT ATP-BINDING PROTEIN"/>
    <property type="match status" value="1"/>
</dbReference>
<keyword evidence="6" id="KW-0677">Repeat</keyword>
<accession>A0A2G9WR31</accession>
<dbReference type="FunFam" id="3.40.50.300:FF:000016">
    <property type="entry name" value="Oligopeptide ABC transporter ATP-binding component"/>
    <property type="match status" value="2"/>
</dbReference>
<evidence type="ECO:0000256" key="15">
    <source>
        <dbReference type="ARBA" id="ARBA00041187"/>
    </source>
</evidence>
<dbReference type="GO" id="GO:0016887">
    <property type="term" value="F:ATP hydrolysis activity"/>
    <property type="evidence" value="ECO:0007669"/>
    <property type="project" value="InterPro"/>
</dbReference>
<evidence type="ECO:0000256" key="1">
    <source>
        <dbReference type="ARBA" id="ARBA00004417"/>
    </source>
</evidence>
<dbReference type="GO" id="GO:0005524">
    <property type="term" value="F:ATP binding"/>
    <property type="evidence" value="ECO:0007669"/>
    <property type="project" value="UniProtKB-KW"/>
</dbReference>
<evidence type="ECO:0000256" key="13">
    <source>
        <dbReference type="ARBA" id="ARBA00038416"/>
    </source>
</evidence>
<dbReference type="NCBIfam" id="NF008453">
    <property type="entry name" value="PRK11308.1"/>
    <property type="match status" value="2"/>
</dbReference>
<keyword evidence="9 18" id="KW-0067">ATP-binding</keyword>
<dbReference type="Gene3D" id="3.40.50.300">
    <property type="entry name" value="P-loop containing nucleotide triphosphate hydrolases"/>
    <property type="match status" value="2"/>
</dbReference>
<name>A0A2G9WR31_9HYPH</name>
<keyword evidence="4" id="KW-1003">Cell membrane</keyword>
<dbReference type="NCBIfam" id="NF007739">
    <property type="entry name" value="PRK10419.1"/>
    <property type="match status" value="2"/>
</dbReference>
<keyword evidence="10" id="KW-1278">Translocase</keyword>
<gene>
    <name evidence="18" type="ORF">CJ014_21335</name>
</gene>
<evidence type="ECO:0000256" key="4">
    <source>
        <dbReference type="ARBA" id="ARBA00022475"/>
    </source>
</evidence>
<comment type="similarity">
    <text evidence="13">Belongs to the ABC transporter superfamily. Glutathione importer (TC 3.A.1.5.11) family.</text>
</comment>
<keyword evidence="8" id="KW-0378">Hydrolase</keyword>
<dbReference type="InterPro" id="IPR017871">
    <property type="entry name" value="ABC_transporter-like_CS"/>
</dbReference>
<dbReference type="GO" id="GO:0005886">
    <property type="term" value="C:plasma membrane"/>
    <property type="evidence" value="ECO:0007669"/>
    <property type="project" value="UniProtKB-SubCell"/>
</dbReference>
<evidence type="ECO:0000256" key="9">
    <source>
        <dbReference type="ARBA" id="ARBA00022840"/>
    </source>
</evidence>
<dbReference type="PROSITE" id="PS00211">
    <property type="entry name" value="ABC_TRANSPORTER_1"/>
    <property type="match status" value="2"/>
</dbReference>
<evidence type="ECO:0000256" key="16">
    <source>
        <dbReference type="ARBA" id="ARBA00047640"/>
    </source>
</evidence>
<protein>
    <recommendedName>
        <fullName evidence="15">Glutathione import ATP-binding protein GsiA</fullName>
        <ecNumber evidence="14">7.4.2.10</ecNumber>
    </recommendedName>
</protein>
<dbReference type="InterPro" id="IPR013563">
    <property type="entry name" value="Oligopep_ABC_C"/>
</dbReference>
<evidence type="ECO:0000313" key="18">
    <source>
        <dbReference type="EMBL" id="PIO97181.1"/>
    </source>
</evidence>
<evidence type="ECO:0000256" key="11">
    <source>
        <dbReference type="ARBA" id="ARBA00023136"/>
    </source>
</evidence>
<dbReference type="EC" id="7.4.2.10" evidence="14"/>
<evidence type="ECO:0000256" key="3">
    <source>
        <dbReference type="ARBA" id="ARBA00022448"/>
    </source>
</evidence>
<dbReference type="InterPro" id="IPR003593">
    <property type="entry name" value="AAA+_ATPase"/>
</dbReference>
<evidence type="ECO:0000256" key="8">
    <source>
        <dbReference type="ARBA" id="ARBA00022801"/>
    </source>
</evidence>
<comment type="subunit">
    <text evidence="2">The complex is composed of two ATP-binding proteins (GsiA), two transmembrane proteins (GsiC and GsiD) and a solute-binding protein (GsiB).</text>
</comment>
<keyword evidence="11" id="KW-0472">Membrane</keyword>
<organism evidence="18 19">
    <name type="scientific">Pleomorphomonas carboxyditropha</name>
    <dbReference type="NCBI Taxonomy" id="2023338"/>
    <lineage>
        <taxon>Bacteria</taxon>
        <taxon>Pseudomonadati</taxon>
        <taxon>Pseudomonadota</taxon>
        <taxon>Alphaproteobacteria</taxon>
        <taxon>Hyphomicrobiales</taxon>
        <taxon>Pleomorphomonadaceae</taxon>
        <taxon>Pleomorphomonas</taxon>
    </lineage>
</organism>
<dbReference type="SMART" id="SM00382">
    <property type="entry name" value="AAA"/>
    <property type="match status" value="2"/>
</dbReference>
<evidence type="ECO:0000256" key="14">
    <source>
        <dbReference type="ARBA" id="ARBA00039050"/>
    </source>
</evidence>